<evidence type="ECO:0000256" key="4">
    <source>
        <dbReference type="SAM" id="SignalP"/>
    </source>
</evidence>
<evidence type="ECO:0000313" key="7">
    <source>
        <dbReference type="Proteomes" id="UP000184432"/>
    </source>
</evidence>
<dbReference type="STRING" id="570521.SAMN04488508_106142"/>
<dbReference type="EMBL" id="FQYP01000006">
    <property type="protein sequence ID" value="SHJ18654.1"/>
    <property type="molecule type" value="Genomic_DNA"/>
</dbReference>
<reference evidence="7" key="1">
    <citation type="submission" date="2016-11" db="EMBL/GenBank/DDBJ databases">
        <authorList>
            <person name="Varghese N."/>
            <person name="Submissions S."/>
        </authorList>
    </citation>
    <scope>NUCLEOTIDE SEQUENCE [LARGE SCALE GENOMIC DNA]</scope>
    <source>
        <strain evidence="7">DSM 22623</strain>
    </source>
</reference>
<protein>
    <submittedName>
        <fullName evidence="6">Outer membrane receptor for ferrienterochelin and colicins</fullName>
    </submittedName>
</protein>
<keyword evidence="6" id="KW-0675">Receptor</keyword>
<dbReference type="SUPFAM" id="SSF49464">
    <property type="entry name" value="Carboxypeptidase regulatory domain-like"/>
    <property type="match status" value="1"/>
</dbReference>
<keyword evidence="4" id="KW-0732">Signal</keyword>
<dbReference type="InterPro" id="IPR036942">
    <property type="entry name" value="Beta-barrel_TonB_sf"/>
</dbReference>
<dbReference type="GO" id="GO:0009279">
    <property type="term" value="C:cell outer membrane"/>
    <property type="evidence" value="ECO:0007669"/>
    <property type="project" value="UniProtKB-SubCell"/>
</dbReference>
<dbReference type="RefSeq" id="WP_084549559.1">
    <property type="nucleotide sequence ID" value="NZ_FQYP01000006.1"/>
</dbReference>
<dbReference type="Gene3D" id="2.40.170.20">
    <property type="entry name" value="TonB-dependent receptor, beta-barrel domain"/>
    <property type="match status" value="1"/>
</dbReference>
<feature type="domain" description="TonB-dependent receptor plug" evidence="5">
    <location>
        <begin position="216"/>
        <end position="290"/>
    </location>
</feature>
<gene>
    <name evidence="6" type="ORF">SAMN04488508_106142</name>
</gene>
<dbReference type="Proteomes" id="UP000184432">
    <property type="component" value="Unassembled WGS sequence"/>
</dbReference>
<evidence type="ECO:0000256" key="3">
    <source>
        <dbReference type="ARBA" id="ARBA00023237"/>
    </source>
</evidence>
<dbReference type="Pfam" id="PF07715">
    <property type="entry name" value="Plug"/>
    <property type="match status" value="1"/>
</dbReference>
<sequence length="837" mass="94917">MIRTKITVVLFILFLNCFQSFAQSEEDALPLISVLNELQKQFGCSFSYVDNDLESITVKAPNKDLDLKAAVTYIQKQTLLNFKYLDPTTITISARLFTICGVLISASENTVITNATIQSQNKTSVTDQNGSFSIELSDLNQLINIQFLGYTPLQLPAKDLVEQPCKEIMMTREVQYLNEIILNDYLIKGIGKKNDGSIRIDYDDFGILPGLIEPDLLQTIQALPGILSTEETVSDINVRGGTNDQNLILWDGIKMYQSGHFFGLISAFNPYLTKNVELLKNGTSARYGDGVSSVIAMSTDNEVAQQNTTSFGVNMTSIDGYTDLRLGKKSSIQLSVRKSISEVLETPTYRQFFDKSFQDSEVVENTNEISNTNDEFSFYDTSLRWLYQFSPKDLIKINALLIRNDLMFQENAIVNSTNEARASSLKQNNTAGGLSYQRNWSDAFNTELILYGTNYNLEAINSDIINNQRLLQENEVLESGVKINGSFKIHPNLHWFNGYQFNETGISNLRDVNNPTFRDFTKEVIRTNSLYSEINYDSPNNNTHITAGARLNHYGKLDRTLLEPRLSVTHKFLDHFTVEVLGELKSQVTSQVIESQNNFLGVENRNWVLSNEEDIPIIESEQVSLGITYTHNNWLINIDTFYKNVLGILSKSQGFQNQFEFVPDHGSYTTRGVDFLINKRFKNLSTWLSYSYAKNDYTFNQLFPRDFPNNIDIRHNINFAVAYSINSLKLSTGINWHSGRPTTRPVLENQILANGNINYQAPNSDTLQDYFRWDASATYIFNLTKSIKGTAGLSLWNLTSRENVVNNYYRVNDSGNVEEVQQLGLGFTPNAVLRINF</sequence>
<evidence type="ECO:0000256" key="2">
    <source>
        <dbReference type="ARBA" id="ARBA00023136"/>
    </source>
</evidence>
<comment type="subcellular location">
    <subcellularLocation>
        <location evidence="1">Cell outer membrane</location>
    </subcellularLocation>
</comment>
<dbReference type="InterPro" id="IPR012910">
    <property type="entry name" value="Plug_dom"/>
</dbReference>
<organism evidence="6 7">
    <name type="scientific">Aquimarina spongiae</name>
    <dbReference type="NCBI Taxonomy" id="570521"/>
    <lineage>
        <taxon>Bacteria</taxon>
        <taxon>Pseudomonadati</taxon>
        <taxon>Bacteroidota</taxon>
        <taxon>Flavobacteriia</taxon>
        <taxon>Flavobacteriales</taxon>
        <taxon>Flavobacteriaceae</taxon>
        <taxon>Aquimarina</taxon>
    </lineage>
</organism>
<accession>A0A1M6H8W1</accession>
<keyword evidence="3" id="KW-0998">Cell outer membrane</keyword>
<name>A0A1M6H8W1_9FLAO</name>
<dbReference type="InterPro" id="IPR008969">
    <property type="entry name" value="CarboxyPept-like_regulatory"/>
</dbReference>
<proteinExistence type="predicted"/>
<dbReference type="AlphaFoldDB" id="A0A1M6H8W1"/>
<feature type="signal peptide" evidence="4">
    <location>
        <begin position="1"/>
        <end position="22"/>
    </location>
</feature>
<dbReference type="SUPFAM" id="SSF56935">
    <property type="entry name" value="Porins"/>
    <property type="match status" value="1"/>
</dbReference>
<evidence type="ECO:0000313" key="6">
    <source>
        <dbReference type="EMBL" id="SHJ18654.1"/>
    </source>
</evidence>
<evidence type="ECO:0000259" key="5">
    <source>
        <dbReference type="Pfam" id="PF07715"/>
    </source>
</evidence>
<evidence type="ECO:0000256" key="1">
    <source>
        <dbReference type="ARBA" id="ARBA00004442"/>
    </source>
</evidence>
<dbReference type="OrthoDB" id="9803050at2"/>
<keyword evidence="2" id="KW-0472">Membrane</keyword>
<keyword evidence="7" id="KW-1185">Reference proteome</keyword>
<feature type="chain" id="PRO_5012770856" evidence="4">
    <location>
        <begin position="23"/>
        <end position="837"/>
    </location>
</feature>